<sequence length="458" mass="49219">MRIGISHLDPLRAGRQCSRKAGTGSVGDAERGAPSRIPGTPFQEDALVKTLARITAAGLVALAASTALAAPMSLKIAFVDPLSGGGASTGEAGLKTFQFMADQINAKNPDLKLEVTGYDNKLNPQESLVQLQKAIDSGARVVVQGNGSSVGAALIDFVGKYNDRNPGKEILYLNYAAVDPALTNAKCNYWHFRFDANSDIKMQALTNYIKGKPEIKKVYLINQDYSHGQAVRAAARAMLKEKRPDIQIVGDEVAPLQKVNDFSPYIAKIKASGADTVITGNWAQDMALLLKAAGDAGLPANFYTYYGGGSGGPTAIKQANLPDRVFQISEGYANIDYKPGHDFEAAFRAKTGQELTYPRVVNLMNILAKATLAAKSTDPKAIAKAMDSIHNDTLYGKDSFIRPDDHQIFQPIYISRFGPVDTAKVLDSENTGWGWTGDGVVEAKDTLLPTTCKMDRPS</sequence>
<comment type="caution">
    <text evidence="6">The sequence shown here is derived from an EMBL/GenBank/DDBJ whole genome shotgun (WGS) entry which is preliminary data.</text>
</comment>
<evidence type="ECO:0000256" key="2">
    <source>
        <dbReference type="ARBA" id="ARBA00022729"/>
    </source>
</evidence>
<evidence type="ECO:0000256" key="1">
    <source>
        <dbReference type="ARBA" id="ARBA00010062"/>
    </source>
</evidence>
<keyword evidence="7" id="KW-1185">Reference proteome</keyword>
<keyword evidence="2" id="KW-0732">Signal</keyword>
<dbReference type="InterPro" id="IPR051010">
    <property type="entry name" value="BCAA_transport"/>
</dbReference>
<feature type="region of interest" description="Disordered" evidence="4">
    <location>
        <begin position="1"/>
        <end position="40"/>
    </location>
</feature>
<keyword evidence="3" id="KW-0029">Amino-acid transport</keyword>
<dbReference type="Proteomes" id="UP000305267">
    <property type="component" value="Unassembled WGS sequence"/>
</dbReference>
<dbReference type="InterPro" id="IPR028081">
    <property type="entry name" value="Leu-bd"/>
</dbReference>
<evidence type="ECO:0000256" key="4">
    <source>
        <dbReference type="SAM" id="MobiDB-lite"/>
    </source>
</evidence>
<feature type="domain" description="Leucine-binding protein" evidence="5">
    <location>
        <begin position="74"/>
        <end position="416"/>
    </location>
</feature>
<dbReference type="Pfam" id="PF13458">
    <property type="entry name" value="Peripla_BP_6"/>
    <property type="match status" value="1"/>
</dbReference>
<evidence type="ECO:0000256" key="3">
    <source>
        <dbReference type="ARBA" id="ARBA00022970"/>
    </source>
</evidence>
<dbReference type="CDD" id="cd06329">
    <property type="entry name" value="PBP1_SBP-like"/>
    <property type="match status" value="1"/>
</dbReference>
<organism evidence="6 7">
    <name type="scientific">Methylobacterium terricola</name>
    <dbReference type="NCBI Taxonomy" id="2583531"/>
    <lineage>
        <taxon>Bacteria</taxon>
        <taxon>Pseudomonadati</taxon>
        <taxon>Pseudomonadota</taxon>
        <taxon>Alphaproteobacteria</taxon>
        <taxon>Hyphomicrobiales</taxon>
        <taxon>Methylobacteriaceae</taxon>
        <taxon>Methylobacterium</taxon>
    </lineage>
</organism>
<dbReference type="Gene3D" id="3.40.50.2300">
    <property type="match status" value="2"/>
</dbReference>
<dbReference type="InterPro" id="IPR028082">
    <property type="entry name" value="Peripla_BP_I"/>
</dbReference>
<name>A0A5C4LM96_9HYPH</name>
<dbReference type="EMBL" id="VDDA01000004">
    <property type="protein sequence ID" value="TNC13622.1"/>
    <property type="molecule type" value="Genomic_DNA"/>
</dbReference>
<gene>
    <name evidence="6" type="ORF">FF100_12670</name>
</gene>
<dbReference type="OrthoDB" id="9768099at2"/>
<reference evidence="6 7" key="1">
    <citation type="submission" date="2019-06" db="EMBL/GenBank/DDBJ databases">
        <title>Genome of Methylobacterium sp. 17Sr1-39.</title>
        <authorList>
            <person name="Seo T."/>
        </authorList>
    </citation>
    <scope>NUCLEOTIDE SEQUENCE [LARGE SCALE GENOMIC DNA]</scope>
    <source>
        <strain evidence="6 7">17Sr1-39</strain>
    </source>
</reference>
<dbReference type="GO" id="GO:0006865">
    <property type="term" value="P:amino acid transport"/>
    <property type="evidence" value="ECO:0007669"/>
    <property type="project" value="UniProtKB-KW"/>
</dbReference>
<dbReference type="PANTHER" id="PTHR30483:SF37">
    <property type="entry name" value="ABC TRANSPORTER SUBSTRATE-BINDING PROTEIN"/>
    <property type="match status" value="1"/>
</dbReference>
<evidence type="ECO:0000313" key="7">
    <source>
        <dbReference type="Proteomes" id="UP000305267"/>
    </source>
</evidence>
<evidence type="ECO:0000259" key="5">
    <source>
        <dbReference type="Pfam" id="PF13458"/>
    </source>
</evidence>
<proteinExistence type="inferred from homology"/>
<dbReference type="SUPFAM" id="SSF53822">
    <property type="entry name" value="Periplasmic binding protein-like I"/>
    <property type="match status" value="1"/>
</dbReference>
<protein>
    <submittedName>
        <fullName evidence="6">Branched-chain amino acid ABC transporter substrate-binding protein</fullName>
    </submittedName>
</protein>
<evidence type="ECO:0000313" key="6">
    <source>
        <dbReference type="EMBL" id="TNC13622.1"/>
    </source>
</evidence>
<keyword evidence="3" id="KW-0813">Transport</keyword>
<accession>A0A5C4LM96</accession>
<dbReference type="PANTHER" id="PTHR30483">
    <property type="entry name" value="LEUCINE-SPECIFIC-BINDING PROTEIN"/>
    <property type="match status" value="1"/>
</dbReference>
<dbReference type="AlphaFoldDB" id="A0A5C4LM96"/>
<comment type="similarity">
    <text evidence="1">Belongs to the leucine-binding protein family.</text>
</comment>